<evidence type="ECO:0000259" key="1">
    <source>
        <dbReference type="Pfam" id="PF07969"/>
    </source>
</evidence>
<comment type="caution">
    <text evidence="2">The sequence shown here is derived from an EMBL/GenBank/DDBJ whole genome shotgun (WGS) entry which is preliminary data.</text>
</comment>
<dbReference type="EMBL" id="JADQDF010000001">
    <property type="protein sequence ID" value="MBW0126761.1"/>
    <property type="molecule type" value="Genomic_DNA"/>
</dbReference>
<sequence>MPPSPTTLLRSAHLDGRTVDVLLRHGLVAAIGAGLEAPAGADVVDLDGRWLGPGMWDNHVHLDEHALNRTRLDLSGATSAAAAAALVGERLRAGAPAEGLPLVGSGFRDALWADAPGRALLDGVSGEVPVVLVSADLHCCWVNSAATRRYGHAGDADGIVRETAGQELRIVIGRVPREALDRQVAAVVAEAAARGTVGVVDFQEPWQLATWRARLAGGAGALRVAVSVWPSHLDDAVARGLRTGDEVAGTGGLLTMGPLKILTDGSLNTRTAYCHEPYAFPPDAAHPCGMLLVPPDELEPLMRRATAAGIDVAAHAIGDRANGLVLDAFAATGARGRIEHAQLLSDADVGRFAALGVVASVQPEHAVDDRDVADRHWAGRTHRAFAYRSLLDAGAGLALGSDAPVAPLDPWITLAAAVRRSGDDRPSWHPEQEIPVDVALAASAGPDGPVTVGRRADLVVTDLDPRTADPAALRAMPVAGTLLGGHWTHRDGL</sequence>
<gene>
    <name evidence="2" type="ORF">I4I82_03590</name>
</gene>
<dbReference type="Proteomes" id="UP000694300">
    <property type="component" value="Unassembled WGS sequence"/>
</dbReference>
<proteinExistence type="predicted"/>
<dbReference type="PANTHER" id="PTHR22642:SF2">
    <property type="entry name" value="PROTEIN LONG AFTER FAR-RED 3"/>
    <property type="match status" value="1"/>
</dbReference>
<organism evidence="2 3">
    <name type="scientific">Pseudonocardia oceani</name>
    <dbReference type="NCBI Taxonomy" id="2792013"/>
    <lineage>
        <taxon>Bacteria</taxon>
        <taxon>Bacillati</taxon>
        <taxon>Actinomycetota</taxon>
        <taxon>Actinomycetes</taxon>
        <taxon>Pseudonocardiales</taxon>
        <taxon>Pseudonocardiaceae</taxon>
        <taxon>Pseudonocardia</taxon>
    </lineage>
</organism>
<dbReference type="InterPro" id="IPR013108">
    <property type="entry name" value="Amidohydro_3"/>
</dbReference>
<evidence type="ECO:0000313" key="2">
    <source>
        <dbReference type="EMBL" id="MBW0126761.1"/>
    </source>
</evidence>
<keyword evidence="3" id="KW-1185">Reference proteome</keyword>
<reference evidence="2 3" key="1">
    <citation type="submission" date="2020-11" db="EMBL/GenBank/DDBJ databases">
        <title>Pseudonocardia abyssalis sp. nov. and Pseudonocardia oceani sp. nov., description and phylogenomic analysis of two novel actinomycetes isolated from the deep Southern Ocean.</title>
        <authorList>
            <person name="Parra J."/>
        </authorList>
    </citation>
    <scope>NUCLEOTIDE SEQUENCE [LARGE SCALE GENOMIC DNA]</scope>
    <source>
        <strain evidence="3">KRD185</strain>
    </source>
</reference>
<evidence type="ECO:0000313" key="3">
    <source>
        <dbReference type="Proteomes" id="UP000694300"/>
    </source>
</evidence>
<dbReference type="PANTHER" id="PTHR22642">
    <property type="entry name" value="IMIDAZOLONEPROPIONASE"/>
    <property type="match status" value="1"/>
</dbReference>
<dbReference type="RefSeq" id="WP_226369858.1">
    <property type="nucleotide sequence ID" value="NZ_JADQDE010000483.1"/>
</dbReference>
<feature type="domain" description="Amidohydrolase 3" evidence="1">
    <location>
        <begin position="42"/>
        <end position="486"/>
    </location>
</feature>
<name>A0ABS6U446_9PSEU</name>
<dbReference type="Pfam" id="PF07969">
    <property type="entry name" value="Amidohydro_3"/>
    <property type="match status" value="1"/>
</dbReference>
<protein>
    <submittedName>
        <fullName evidence="2">Amidohydrolase family protein</fullName>
    </submittedName>
</protein>
<accession>A0ABS6U446</accession>